<evidence type="ECO:0000313" key="1">
    <source>
        <dbReference type="EMBL" id="KAK2858562.1"/>
    </source>
</evidence>
<evidence type="ECO:0000313" key="2">
    <source>
        <dbReference type="Proteomes" id="UP001187415"/>
    </source>
</evidence>
<comment type="caution">
    <text evidence="1">The sequence shown here is derived from an EMBL/GenBank/DDBJ whole genome shotgun (WGS) entry which is preliminary data.</text>
</comment>
<gene>
    <name evidence="1" type="ORF">Q5P01_003182</name>
</gene>
<dbReference type="AlphaFoldDB" id="A0AA88NHE1"/>
<keyword evidence="2" id="KW-1185">Reference proteome</keyword>
<dbReference type="EMBL" id="JAUPFM010000002">
    <property type="protein sequence ID" value="KAK2858562.1"/>
    <property type="molecule type" value="Genomic_DNA"/>
</dbReference>
<organism evidence="1 2">
    <name type="scientific">Channa striata</name>
    <name type="common">Snakehead murrel</name>
    <name type="synonym">Ophicephalus striatus</name>
    <dbReference type="NCBI Taxonomy" id="64152"/>
    <lineage>
        <taxon>Eukaryota</taxon>
        <taxon>Metazoa</taxon>
        <taxon>Chordata</taxon>
        <taxon>Craniata</taxon>
        <taxon>Vertebrata</taxon>
        <taxon>Euteleostomi</taxon>
        <taxon>Actinopterygii</taxon>
        <taxon>Neopterygii</taxon>
        <taxon>Teleostei</taxon>
        <taxon>Neoteleostei</taxon>
        <taxon>Acanthomorphata</taxon>
        <taxon>Anabantaria</taxon>
        <taxon>Anabantiformes</taxon>
        <taxon>Channoidei</taxon>
        <taxon>Channidae</taxon>
        <taxon>Channa</taxon>
    </lineage>
</organism>
<protein>
    <submittedName>
        <fullName evidence="1">Uncharacterized protein</fullName>
    </submittedName>
</protein>
<sequence length="102" mass="11222">MQKWYGSSNSGDLLRSAVIAANETSGRPRDQFRTLQQCGDSRAGSFLRKSSSGKQSTKPAYIQRILLADGTDGTELEGLWLNLWDRAAPLNCTTTPSFSHSR</sequence>
<proteinExistence type="predicted"/>
<accession>A0AA88NHE1</accession>
<reference evidence="1" key="1">
    <citation type="submission" date="2023-07" db="EMBL/GenBank/DDBJ databases">
        <title>Chromosome-level Genome Assembly of Striped Snakehead (Channa striata).</title>
        <authorList>
            <person name="Liu H."/>
        </authorList>
    </citation>
    <scope>NUCLEOTIDE SEQUENCE</scope>
    <source>
        <strain evidence="1">Gz</strain>
        <tissue evidence="1">Muscle</tissue>
    </source>
</reference>
<dbReference type="Proteomes" id="UP001187415">
    <property type="component" value="Unassembled WGS sequence"/>
</dbReference>
<name>A0AA88NHE1_CHASR</name>